<protein>
    <submittedName>
        <fullName evidence="2">Uncharacterized protein</fullName>
    </submittedName>
</protein>
<accession>A0A1Y6BGM6</accession>
<keyword evidence="3" id="KW-1185">Reference proteome</keyword>
<keyword evidence="1" id="KW-0472">Membrane</keyword>
<dbReference type="AlphaFoldDB" id="A0A1Y6BGM6"/>
<dbReference type="Proteomes" id="UP000192917">
    <property type="component" value="Unassembled WGS sequence"/>
</dbReference>
<feature type="transmembrane region" description="Helical" evidence="1">
    <location>
        <begin position="48"/>
        <end position="71"/>
    </location>
</feature>
<reference evidence="2 3" key="1">
    <citation type="submission" date="2017-04" db="EMBL/GenBank/DDBJ databases">
        <authorList>
            <person name="Afonso C.L."/>
            <person name="Miller P.J."/>
            <person name="Scott M.A."/>
            <person name="Spackman E."/>
            <person name="Goraichik I."/>
            <person name="Dimitrov K.M."/>
            <person name="Suarez D.L."/>
            <person name="Swayne D.E."/>
        </authorList>
    </citation>
    <scope>NUCLEOTIDE SEQUENCE [LARGE SCALE GENOMIC DNA]</scope>
    <source>
        <strain evidence="2 3">USBA 355</strain>
    </source>
</reference>
<evidence type="ECO:0000313" key="2">
    <source>
        <dbReference type="EMBL" id="SMF02258.1"/>
    </source>
</evidence>
<dbReference type="RefSeq" id="WP_085121493.1">
    <property type="nucleotide sequence ID" value="NZ_FWZX01000003.1"/>
</dbReference>
<organism evidence="2 3">
    <name type="scientific">Tistlia consotensis USBA 355</name>
    <dbReference type="NCBI Taxonomy" id="560819"/>
    <lineage>
        <taxon>Bacteria</taxon>
        <taxon>Pseudomonadati</taxon>
        <taxon>Pseudomonadota</taxon>
        <taxon>Alphaproteobacteria</taxon>
        <taxon>Rhodospirillales</taxon>
        <taxon>Rhodovibrionaceae</taxon>
        <taxon>Tistlia</taxon>
    </lineage>
</organism>
<evidence type="ECO:0000313" key="3">
    <source>
        <dbReference type="Proteomes" id="UP000192917"/>
    </source>
</evidence>
<name>A0A1Y6BGM6_9PROT</name>
<gene>
    <name evidence="2" type="ORF">SAMN05428998_10337</name>
</gene>
<proteinExistence type="predicted"/>
<keyword evidence="1" id="KW-0812">Transmembrane</keyword>
<evidence type="ECO:0000256" key="1">
    <source>
        <dbReference type="SAM" id="Phobius"/>
    </source>
</evidence>
<sequence>MHLRDAFRASLSWLALPALAVLLLQIGAVSSAVRLEQSSVPGLQLLHAPTLVGLALVVLGGSLALWVDTLLRRRDLAVARRDGAYGRRRRYTQVAAEPAVATGPSRDVGLAEALAYVSFRSWGRSPAEVAALGEEAEQDRCRQLLEALCDGSLTLWGRRRDDGGLEAIPSADWRALRDACDPGRALALTAFRAGPIAERYDHLLASRDDLERRWPPYRDGSGLRFGEPRVATREDFHGRPVLVRCLLTLDNLGATRLRGCTVVAETLETPRGEQSLGFALSSRPRGSGSAYAGAWATQFSLPAGDRRELMITERVIEKRGRNGPHRLKLDGGDLPLDPGASYLLSIAAAGERGAPLRVRLRLTIDADQRLTAELA</sequence>
<dbReference type="STRING" id="560819.SAMN05428998_10337"/>
<keyword evidence="1" id="KW-1133">Transmembrane helix</keyword>
<dbReference type="EMBL" id="FWZX01000003">
    <property type="protein sequence ID" value="SMF02258.1"/>
    <property type="molecule type" value="Genomic_DNA"/>
</dbReference>